<dbReference type="AlphaFoldDB" id="X0WX47"/>
<comment type="caution">
    <text evidence="1">The sequence shown here is derived from an EMBL/GenBank/DDBJ whole genome shotgun (WGS) entry which is preliminary data.</text>
</comment>
<dbReference type="EMBL" id="BARS01045688">
    <property type="protein sequence ID" value="GAG35519.1"/>
    <property type="molecule type" value="Genomic_DNA"/>
</dbReference>
<dbReference type="PANTHER" id="PTHR43861">
    <property type="entry name" value="TRANS-ACONITATE 2-METHYLTRANSFERASE-RELATED"/>
    <property type="match status" value="1"/>
</dbReference>
<dbReference type="InterPro" id="IPR029063">
    <property type="entry name" value="SAM-dependent_MTases_sf"/>
</dbReference>
<evidence type="ECO:0000313" key="1">
    <source>
        <dbReference type="EMBL" id="GAG35519.1"/>
    </source>
</evidence>
<feature type="non-terminal residue" evidence="1">
    <location>
        <position position="245"/>
    </location>
</feature>
<dbReference type="CDD" id="cd02440">
    <property type="entry name" value="AdoMet_MTases"/>
    <property type="match status" value="1"/>
</dbReference>
<dbReference type="Gene3D" id="3.40.50.150">
    <property type="entry name" value="Vaccinia Virus protein VP39"/>
    <property type="match status" value="1"/>
</dbReference>
<organism evidence="1">
    <name type="scientific">marine sediment metagenome</name>
    <dbReference type="NCBI Taxonomy" id="412755"/>
    <lineage>
        <taxon>unclassified sequences</taxon>
        <taxon>metagenomes</taxon>
        <taxon>ecological metagenomes</taxon>
    </lineage>
</organism>
<sequence length="245" mass="27994">MKNIELKEKYDSIYREDSLAFFTTTGFSESQLIIDLMHSWDGLDVLEIGCGEGRLAAMLSFAGAKKVDAVDYSSEAINIAKKRINLENVTFICADYKAVDKCYDVIVLQGVLEHFDNSFEALKNIIEKNLKDTGKVILTVPSFLNPRGYVWMTLQLLFDVPMSLTDLNFMCPFDFEDFCKEYGYTLEKIKSTDQDWGSGELAIIDMSKRLPNALRDAGMDYSKVDRLLKWLKKAMKYHRTNDFSG</sequence>
<protein>
    <recommendedName>
        <fullName evidence="2">Methyltransferase domain-containing protein</fullName>
    </recommendedName>
</protein>
<gene>
    <name evidence="1" type="ORF">S01H1_68874</name>
</gene>
<dbReference type="SUPFAM" id="SSF53335">
    <property type="entry name" value="S-adenosyl-L-methionine-dependent methyltransferases"/>
    <property type="match status" value="1"/>
</dbReference>
<reference evidence="1" key="1">
    <citation type="journal article" date="2014" name="Front. Microbiol.">
        <title>High frequency of phylogenetically diverse reductive dehalogenase-homologous genes in deep subseafloor sedimentary metagenomes.</title>
        <authorList>
            <person name="Kawai M."/>
            <person name="Futagami T."/>
            <person name="Toyoda A."/>
            <person name="Takaki Y."/>
            <person name="Nishi S."/>
            <person name="Hori S."/>
            <person name="Arai W."/>
            <person name="Tsubouchi T."/>
            <person name="Morono Y."/>
            <person name="Uchiyama I."/>
            <person name="Ito T."/>
            <person name="Fujiyama A."/>
            <person name="Inagaki F."/>
            <person name="Takami H."/>
        </authorList>
    </citation>
    <scope>NUCLEOTIDE SEQUENCE</scope>
    <source>
        <strain evidence="1">Expedition CK06-06</strain>
    </source>
</reference>
<proteinExistence type="predicted"/>
<accession>X0WX47</accession>
<name>X0WX47_9ZZZZ</name>
<evidence type="ECO:0008006" key="2">
    <source>
        <dbReference type="Google" id="ProtNLM"/>
    </source>
</evidence>
<dbReference type="Pfam" id="PF13489">
    <property type="entry name" value="Methyltransf_23"/>
    <property type="match status" value="1"/>
</dbReference>